<dbReference type="Proteomes" id="UP000642070">
    <property type="component" value="Unassembled WGS sequence"/>
</dbReference>
<evidence type="ECO:0000313" key="4">
    <source>
        <dbReference type="Proteomes" id="UP000642070"/>
    </source>
</evidence>
<gene>
    <name evidence="3" type="ORF">GCM10007977_045970</name>
</gene>
<proteinExistence type="predicted"/>
<comment type="caution">
    <text evidence="3">The sequence shown here is derived from an EMBL/GenBank/DDBJ whole genome shotgun (WGS) entry which is preliminary data.</text>
</comment>
<reference evidence="3" key="1">
    <citation type="journal article" date="2014" name="Int. J. Syst. Evol. Microbiol.">
        <title>Complete genome sequence of Corynebacterium casei LMG S-19264T (=DSM 44701T), isolated from a smear-ripened cheese.</title>
        <authorList>
            <consortium name="US DOE Joint Genome Institute (JGI-PGF)"/>
            <person name="Walter F."/>
            <person name="Albersmeier A."/>
            <person name="Kalinowski J."/>
            <person name="Ruckert C."/>
        </authorList>
    </citation>
    <scope>NUCLEOTIDE SEQUENCE</scope>
    <source>
        <strain evidence="3">JCM 19831</strain>
    </source>
</reference>
<keyword evidence="1" id="KW-0732">Signal</keyword>
<dbReference type="RefSeq" id="WP_190251973.1">
    <property type="nucleotide sequence ID" value="NZ_BMPI01000022.1"/>
</dbReference>
<name>A0A917TV13_9ACTN</name>
<evidence type="ECO:0000259" key="2">
    <source>
        <dbReference type="Pfam" id="PF13845"/>
    </source>
</evidence>
<dbReference type="EMBL" id="BMPI01000022">
    <property type="protein sequence ID" value="GGM39323.1"/>
    <property type="molecule type" value="Genomic_DNA"/>
</dbReference>
<organism evidence="3 4">
    <name type="scientific">Dactylosporangium sucinum</name>
    <dbReference type="NCBI Taxonomy" id="1424081"/>
    <lineage>
        <taxon>Bacteria</taxon>
        <taxon>Bacillati</taxon>
        <taxon>Actinomycetota</taxon>
        <taxon>Actinomycetes</taxon>
        <taxon>Micromonosporales</taxon>
        <taxon>Micromonosporaceae</taxon>
        <taxon>Dactylosporangium</taxon>
    </lineage>
</organism>
<evidence type="ECO:0000256" key="1">
    <source>
        <dbReference type="SAM" id="SignalP"/>
    </source>
</evidence>
<sequence length="303" mass="32740">MTRFRRLIPALVPAVAVFLLAACGTPAGVDKDLTDDWKMLDAAKIPSPPVNKCYNTSVSYYAHDTTTIFSFTPVEACTSAHASETFFVGELTGSAATGSTPPKGAALNDAWQKCAKEAESFLGGDYHDARLALLVLAPSAAHWAAGARYFRCDLAEVASDGNKPVSRNSSLEDGLRGDKPIALTCMQETYEADGKTWLDYNVTSCTNVHNMEYVGTYTSGERAFPTNSEERRTAMRPGCEAIGAKYLGMSTSTLVNHQQLGIGFWLVDEEAWLRGDRSARCYAMLFDKLTTTKSVKGLAGGKV</sequence>
<evidence type="ECO:0000313" key="3">
    <source>
        <dbReference type="EMBL" id="GGM39323.1"/>
    </source>
</evidence>
<dbReference type="Pfam" id="PF13845">
    <property type="entry name" value="Septum_form"/>
    <property type="match status" value="1"/>
</dbReference>
<feature type="chain" id="PRO_5037955558" description="Septum formation-related domain-containing protein" evidence="1">
    <location>
        <begin position="22"/>
        <end position="303"/>
    </location>
</feature>
<reference evidence="3" key="2">
    <citation type="submission" date="2020-09" db="EMBL/GenBank/DDBJ databases">
        <authorList>
            <person name="Sun Q."/>
            <person name="Ohkuma M."/>
        </authorList>
    </citation>
    <scope>NUCLEOTIDE SEQUENCE</scope>
    <source>
        <strain evidence="3">JCM 19831</strain>
    </source>
</reference>
<protein>
    <recommendedName>
        <fullName evidence="2">Septum formation-related domain-containing protein</fullName>
    </recommendedName>
</protein>
<dbReference type="AlphaFoldDB" id="A0A917TV13"/>
<dbReference type="InterPro" id="IPR026004">
    <property type="entry name" value="Septum_form"/>
</dbReference>
<feature type="signal peptide" evidence="1">
    <location>
        <begin position="1"/>
        <end position="21"/>
    </location>
</feature>
<dbReference type="PROSITE" id="PS51257">
    <property type="entry name" value="PROKAR_LIPOPROTEIN"/>
    <property type="match status" value="1"/>
</dbReference>
<keyword evidence="4" id="KW-1185">Reference proteome</keyword>
<feature type="domain" description="Septum formation-related" evidence="2">
    <location>
        <begin position="72"/>
        <end position="281"/>
    </location>
</feature>
<accession>A0A917TV13</accession>